<proteinExistence type="predicted"/>
<name>A0AA37F657_9ACTN</name>
<gene>
    <name evidence="2" type="ORF">GCM10010126_46840</name>
</gene>
<dbReference type="Gene3D" id="3.10.180.10">
    <property type="entry name" value="2,3-Dihydroxybiphenyl 1,2-Dioxygenase, domain 1"/>
    <property type="match status" value="1"/>
</dbReference>
<dbReference type="InterPro" id="IPR037523">
    <property type="entry name" value="VOC_core"/>
</dbReference>
<evidence type="ECO:0000313" key="2">
    <source>
        <dbReference type="EMBL" id="GGK82148.1"/>
    </source>
</evidence>
<comment type="caution">
    <text evidence="2">The sequence shown here is derived from an EMBL/GenBank/DDBJ whole genome shotgun (WGS) entry which is preliminary data.</text>
</comment>
<accession>A0AA37F657</accession>
<reference evidence="2" key="2">
    <citation type="submission" date="2022-09" db="EMBL/GenBank/DDBJ databases">
        <authorList>
            <person name="Sun Q."/>
            <person name="Ohkuma M."/>
        </authorList>
    </citation>
    <scope>NUCLEOTIDE SEQUENCE</scope>
    <source>
        <strain evidence="2">JCM 3093</strain>
    </source>
</reference>
<reference evidence="2" key="1">
    <citation type="journal article" date="2014" name="Int. J. Syst. Evol. Microbiol.">
        <title>Complete genome sequence of Corynebacterium casei LMG S-19264T (=DSM 44701T), isolated from a smear-ripened cheese.</title>
        <authorList>
            <consortium name="US DOE Joint Genome Institute (JGI-PGF)"/>
            <person name="Walter F."/>
            <person name="Albersmeier A."/>
            <person name="Kalinowski J."/>
            <person name="Ruckert C."/>
        </authorList>
    </citation>
    <scope>NUCLEOTIDE SEQUENCE</scope>
    <source>
        <strain evidence="2">JCM 3093</strain>
    </source>
</reference>
<feature type="domain" description="VOC" evidence="1">
    <location>
        <begin position="24"/>
        <end position="151"/>
    </location>
</feature>
<organism evidence="2 3">
    <name type="scientific">Planomonospora parontospora</name>
    <dbReference type="NCBI Taxonomy" id="58119"/>
    <lineage>
        <taxon>Bacteria</taxon>
        <taxon>Bacillati</taxon>
        <taxon>Actinomycetota</taxon>
        <taxon>Actinomycetes</taxon>
        <taxon>Streptosporangiales</taxon>
        <taxon>Streptosporangiaceae</taxon>
        <taxon>Planomonospora</taxon>
    </lineage>
</organism>
<dbReference type="CDD" id="cd06587">
    <property type="entry name" value="VOC"/>
    <property type="match status" value="1"/>
</dbReference>
<dbReference type="SUPFAM" id="SSF54593">
    <property type="entry name" value="Glyoxalase/Bleomycin resistance protein/Dihydroxybiphenyl dioxygenase"/>
    <property type="match status" value="1"/>
</dbReference>
<dbReference type="Pfam" id="PF00903">
    <property type="entry name" value="Glyoxalase"/>
    <property type="match status" value="1"/>
</dbReference>
<evidence type="ECO:0000259" key="1">
    <source>
        <dbReference type="PROSITE" id="PS51819"/>
    </source>
</evidence>
<protein>
    <submittedName>
        <fullName evidence="2">Glyoxalase</fullName>
    </submittedName>
</protein>
<dbReference type="InterPro" id="IPR029068">
    <property type="entry name" value="Glyas_Bleomycin-R_OHBP_Dase"/>
</dbReference>
<dbReference type="PROSITE" id="PS51819">
    <property type="entry name" value="VOC"/>
    <property type="match status" value="1"/>
</dbReference>
<dbReference type="AlphaFoldDB" id="A0AA37F657"/>
<dbReference type="Proteomes" id="UP000627984">
    <property type="component" value="Unassembled WGS sequence"/>
</dbReference>
<dbReference type="EMBL" id="BMQD01000015">
    <property type="protein sequence ID" value="GGK82148.1"/>
    <property type="molecule type" value="Genomic_DNA"/>
</dbReference>
<dbReference type="InterPro" id="IPR004360">
    <property type="entry name" value="Glyas_Fos-R_dOase_dom"/>
</dbReference>
<evidence type="ECO:0000313" key="3">
    <source>
        <dbReference type="Proteomes" id="UP000627984"/>
    </source>
</evidence>
<sequence length="159" mass="17396">MYVPQGLLVSGEENNERGTQMLRGPATVNLWADDLEAARKWYTELLGVEPYFERPGGGRPAAYYEFRIGDRQTEVGLIDRRYAPPGADGAGPGGPGGVVLHWHVDDVQAALDRLLDMGAAPYMPLTEYGPGFVTASVVDPFGNVLGVMYNRHYLEVLGR</sequence>